<evidence type="ECO:0000256" key="4">
    <source>
        <dbReference type="ARBA" id="ARBA00022679"/>
    </source>
</evidence>
<comment type="similarity">
    <text evidence="9">Belongs to the ThiI family.</text>
</comment>
<dbReference type="SMART" id="SM00981">
    <property type="entry name" value="THUMP"/>
    <property type="match status" value="1"/>
</dbReference>
<comment type="function">
    <text evidence="9">Catalyzes the ATP-dependent transfer of a sulfur to tRNA to produce 4-thiouridine in position 8 of tRNAs, which functions as a near-UV photosensor. Also catalyzes the transfer of sulfur to the sulfur carrier protein ThiS, forming ThiS-thiocarboxylate. This is a step in the synthesis of thiazole, in the thiamine biosynthesis pathway. The sulfur is donated as persulfide by IscS.</text>
</comment>
<dbReference type="CDD" id="cd00158">
    <property type="entry name" value="RHOD"/>
    <property type="match status" value="1"/>
</dbReference>
<evidence type="ECO:0000256" key="8">
    <source>
        <dbReference type="ARBA" id="ARBA00022977"/>
    </source>
</evidence>
<keyword evidence="4 9" id="KW-0808">Transferase</keyword>
<dbReference type="GO" id="GO:0009228">
    <property type="term" value="P:thiamine biosynthetic process"/>
    <property type="evidence" value="ECO:0007669"/>
    <property type="project" value="UniProtKB-KW"/>
</dbReference>
<name>A0A2A5CIX0_9GAMM</name>
<dbReference type="PANTHER" id="PTHR43209">
    <property type="entry name" value="TRNA SULFURTRANSFERASE"/>
    <property type="match status" value="1"/>
</dbReference>
<evidence type="ECO:0000256" key="9">
    <source>
        <dbReference type="HAMAP-Rule" id="MF_00021"/>
    </source>
</evidence>
<dbReference type="GO" id="GO:0002937">
    <property type="term" value="P:tRNA 4-thiouridine biosynthesis"/>
    <property type="evidence" value="ECO:0007669"/>
    <property type="project" value="TreeGrafter"/>
</dbReference>
<dbReference type="Pfam" id="PF22025">
    <property type="entry name" value="ThiI_fer"/>
    <property type="match status" value="1"/>
</dbReference>
<comment type="caution">
    <text evidence="9">Lacks conserved residue(s) required for the propagation of feature annotation.</text>
</comment>
<keyword evidence="7 9" id="KW-0694">RNA-binding</keyword>
<keyword evidence="6 9" id="KW-0067">ATP-binding</keyword>
<evidence type="ECO:0000313" key="11">
    <source>
        <dbReference type="EMBL" id="PCJ43732.1"/>
    </source>
</evidence>
<dbReference type="InterPro" id="IPR049961">
    <property type="entry name" value="ThiI_N"/>
</dbReference>
<evidence type="ECO:0000256" key="6">
    <source>
        <dbReference type="ARBA" id="ARBA00022840"/>
    </source>
</evidence>
<dbReference type="Gene3D" id="3.40.250.10">
    <property type="entry name" value="Rhodanese-like domain"/>
    <property type="match status" value="1"/>
</dbReference>
<feature type="binding site" evidence="9">
    <location>
        <position position="289"/>
    </location>
    <ligand>
        <name>ATP</name>
        <dbReference type="ChEBI" id="CHEBI:30616"/>
    </ligand>
</feature>
<feature type="domain" description="THUMP" evidence="10">
    <location>
        <begin position="63"/>
        <end position="167"/>
    </location>
</feature>
<dbReference type="GO" id="GO:0005524">
    <property type="term" value="F:ATP binding"/>
    <property type="evidence" value="ECO:0007669"/>
    <property type="project" value="UniProtKB-UniRule"/>
</dbReference>
<feature type="binding site" evidence="9">
    <location>
        <position position="298"/>
    </location>
    <ligand>
        <name>ATP</name>
        <dbReference type="ChEBI" id="CHEBI:30616"/>
    </ligand>
</feature>
<evidence type="ECO:0000259" key="10">
    <source>
        <dbReference type="PROSITE" id="PS51165"/>
    </source>
</evidence>
<dbReference type="EC" id="2.8.1.4" evidence="9"/>
<comment type="caution">
    <text evidence="11">The sequence shown here is derived from an EMBL/GenBank/DDBJ whole genome shotgun (WGS) entry which is preliminary data.</text>
</comment>
<dbReference type="CDD" id="cd01712">
    <property type="entry name" value="PPase_ThiI"/>
    <property type="match status" value="1"/>
</dbReference>
<evidence type="ECO:0000256" key="7">
    <source>
        <dbReference type="ARBA" id="ARBA00022884"/>
    </source>
</evidence>
<evidence type="ECO:0000256" key="5">
    <source>
        <dbReference type="ARBA" id="ARBA00022741"/>
    </source>
</evidence>
<feature type="binding site" evidence="9">
    <location>
        <position position="267"/>
    </location>
    <ligand>
        <name>ATP</name>
        <dbReference type="ChEBI" id="CHEBI:30616"/>
    </ligand>
</feature>
<dbReference type="NCBIfam" id="TIGR00342">
    <property type="entry name" value="tRNA uracil 4-sulfurtransferase ThiI"/>
    <property type="match status" value="1"/>
</dbReference>
<dbReference type="GO" id="GO:0009229">
    <property type="term" value="P:thiamine diphosphate biosynthetic process"/>
    <property type="evidence" value="ECO:0007669"/>
    <property type="project" value="UniProtKB-UniRule"/>
</dbReference>
<dbReference type="GO" id="GO:0005829">
    <property type="term" value="C:cytosol"/>
    <property type="evidence" value="ECO:0007669"/>
    <property type="project" value="TreeGrafter"/>
</dbReference>
<keyword evidence="5 9" id="KW-0547">Nucleotide-binding</keyword>
<gene>
    <name evidence="9" type="primary">thiI</name>
    <name evidence="11" type="ORF">COA71_02355</name>
</gene>
<organism evidence="11 12">
    <name type="scientific">SAR86 cluster bacterium</name>
    <dbReference type="NCBI Taxonomy" id="2030880"/>
    <lineage>
        <taxon>Bacteria</taxon>
        <taxon>Pseudomonadati</taxon>
        <taxon>Pseudomonadota</taxon>
        <taxon>Gammaproteobacteria</taxon>
        <taxon>SAR86 cluster</taxon>
    </lineage>
</organism>
<dbReference type="InterPro" id="IPR014729">
    <property type="entry name" value="Rossmann-like_a/b/a_fold"/>
</dbReference>
<keyword evidence="3 9" id="KW-0820">tRNA-binding</keyword>
<dbReference type="GO" id="GO:0140741">
    <property type="term" value="F:tRNA-uracil-4 sulfurtransferase activity"/>
    <property type="evidence" value="ECO:0007669"/>
    <property type="project" value="UniProtKB-EC"/>
</dbReference>
<dbReference type="NCBIfam" id="TIGR04271">
    <property type="entry name" value="ThiI_C_thiazole"/>
    <property type="match status" value="1"/>
</dbReference>
<dbReference type="InterPro" id="IPR050102">
    <property type="entry name" value="tRNA_sulfurtransferase_ThiI"/>
</dbReference>
<accession>A0A2A5CIX0</accession>
<evidence type="ECO:0000256" key="3">
    <source>
        <dbReference type="ARBA" id="ARBA00022555"/>
    </source>
</evidence>
<dbReference type="AlphaFoldDB" id="A0A2A5CIX0"/>
<dbReference type="InterPro" id="IPR003720">
    <property type="entry name" value="tRNA_STrfase"/>
</dbReference>
<proteinExistence type="inferred from homology"/>
<dbReference type="Pfam" id="PF02926">
    <property type="entry name" value="THUMP"/>
    <property type="match status" value="1"/>
</dbReference>
<dbReference type="CDD" id="cd11716">
    <property type="entry name" value="THUMP_ThiI"/>
    <property type="match status" value="1"/>
</dbReference>
<dbReference type="SUPFAM" id="SSF52821">
    <property type="entry name" value="Rhodanese/Cell cycle control phosphatase"/>
    <property type="match status" value="1"/>
</dbReference>
<dbReference type="SUPFAM" id="SSF143437">
    <property type="entry name" value="THUMP domain-like"/>
    <property type="match status" value="1"/>
</dbReference>
<feature type="binding site" evidence="9">
    <location>
        <begin position="185"/>
        <end position="186"/>
    </location>
    <ligand>
        <name>ATP</name>
        <dbReference type="ChEBI" id="CHEBI:30616"/>
    </ligand>
</feature>
<dbReference type="UniPathway" id="UPA00060"/>
<dbReference type="InterPro" id="IPR036873">
    <property type="entry name" value="Rhodanese-like_dom_sf"/>
</dbReference>
<reference evidence="12" key="1">
    <citation type="submission" date="2017-08" db="EMBL/GenBank/DDBJ databases">
        <title>A dynamic microbial community with high functional redundancy inhabits the cold, oxic subseafloor aquifer.</title>
        <authorList>
            <person name="Tully B.J."/>
            <person name="Wheat C.G."/>
            <person name="Glazer B.T."/>
            <person name="Huber J.A."/>
        </authorList>
    </citation>
    <scope>NUCLEOTIDE SEQUENCE [LARGE SCALE GENOMIC DNA]</scope>
</reference>
<dbReference type="GO" id="GO:0000049">
    <property type="term" value="F:tRNA binding"/>
    <property type="evidence" value="ECO:0007669"/>
    <property type="project" value="UniProtKB-UniRule"/>
</dbReference>
<dbReference type="EMBL" id="NVWI01000001">
    <property type="protein sequence ID" value="PCJ43732.1"/>
    <property type="molecule type" value="Genomic_DNA"/>
</dbReference>
<dbReference type="Pfam" id="PF02568">
    <property type="entry name" value="ThiI"/>
    <property type="match status" value="1"/>
</dbReference>
<dbReference type="InterPro" id="IPR020536">
    <property type="entry name" value="ThiI_AANH"/>
</dbReference>
<comment type="catalytic activity">
    <reaction evidence="9">
        <text>[ThiS sulfur-carrier protein]-C-terminal Gly-Gly-AMP + S-sulfanyl-L-cysteinyl-[cysteine desulfurase] + AH2 = [ThiS sulfur-carrier protein]-C-terminal-Gly-aminoethanethioate + L-cysteinyl-[cysteine desulfurase] + A + AMP + 2 H(+)</text>
        <dbReference type="Rhea" id="RHEA:43340"/>
        <dbReference type="Rhea" id="RHEA-COMP:12157"/>
        <dbReference type="Rhea" id="RHEA-COMP:12158"/>
        <dbReference type="Rhea" id="RHEA-COMP:12910"/>
        <dbReference type="Rhea" id="RHEA-COMP:19908"/>
        <dbReference type="ChEBI" id="CHEBI:13193"/>
        <dbReference type="ChEBI" id="CHEBI:15378"/>
        <dbReference type="ChEBI" id="CHEBI:17499"/>
        <dbReference type="ChEBI" id="CHEBI:29950"/>
        <dbReference type="ChEBI" id="CHEBI:61963"/>
        <dbReference type="ChEBI" id="CHEBI:90618"/>
        <dbReference type="ChEBI" id="CHEBI:232372"/>
        <dbReference type="ChEBI" id="CHEBI:456215"/>
    </reaction>
</comment>
<dbReference type="InterPro" id="IPR004114">
    <property type="entry name" value="THUMP_dom"/>
</dbReference>
<protein>
    <recommendedName>
        <fullName evidence="9">Probable tRNA sulfurtransferase</fullName>
        <ecNumber evidence="9">2.8.1.4</ecNumber>
    </recommendedName>
    <alternativeName>
        <fullName evidence="9">Sulfur carrier protein ThiS sulfurtransferase</fullName>
    </alternativeName>
    <alternativeName>
        <fullName evidence="9">Thiamine biosynthesis protein ThiI</fullName>
    </alternativeName>
    <alternativeName>
        <fullName evidence="9">tRNA 4-thiouridine synthase</fullName>
    </alternativeName>
</protein>
<dbReference type="GO" id="GO:0052837">
    <property type="term" value="P:thiazole biosynthetic process"/>
    <property type="evidence" value="ECO:0007669"/>
    <property type="project" value="InterPro"/>
</dbReference>
<comment type="catalytic activity">
    <reaction evidence="9">
        <text>[ThiI sulfur-carrier protein]-S-sulfanyl-L-cysteine + a uridine in tRNA + 2 reduced [2Fe-2S]-[ferredoxin] + ATP + H(+) = [ThiI sulfur-carrier protein]-L-cysteine + a 4-thiouridine in tRNA + 2 oxidized [2Fe-2S]-[ferredoxin] + AMP + diphosphate</text>
        <dbReference type="Rhea" id="RHEA:24176"/>
        <dbReference type="Rhea" id="RHEA-COMP:10000"/>
        <dbReference type="Rhea" id="RHEA-COMP:10001"/>
        <dbReference type="Rhea" id="RHEA-COMP:13337"/>
        <dbReference type="Rhea" id="RHEA-COMP:13338"/>
        <dbReference type="Rhea" id="RHEA-COMP:13339"/>
        <dbReference type="Rhea" id="RHEA-COMP:13340"/>
        <dbReference type="ChEBI" id="CHEBI:15378"/>
        <dbReference type="ChEBI" id="CHEBI:29950"/>
        <dbReference type="ChEBI" id="CHEBI:30616"/>
        <dbReference type="ChEBI" id="CHEBI:33019"/>
        <dbReference type="ChEBI" id="CHEBI:33737"/>
        <dbReference type="ChEBI" id="CHEBI:33738"/>
        <dbReference type="ChEBI" id="CHEBI:61963"/>
        <dbReference type="ChEBI" id="CHEBI:65315"/>
        <dbReference type="ChEBI" id="CHEBI:136798"/>
        <dbReference type="ChEBI" id="CHEBI:456215"/>
        <dbReference type="EC" id="2.8.1.4"/>
    </reaction>
</comment>
<dbReference type="PROSITE" id="PS51165">
    <property type="entry name" value="THUMP"/>
    <property type="match status" value="1"/>
</dbReference>
<dbReference type="Gene3D" id="3.40.50.620">
    <property type="entry name" value="HUPs"/>
    <property type="match status" value="1"/>
</dbReference>
<keyword evidence="2 9" id="KW-0963">Cytoplasm</keyword>
<dbReference type="Proteomes" id="UP000228987">
    <property type="component" value="Unassembled WGS sequence"/>
</dbReference>
<comment type="subcellular location">
    <subcellularLocation>
        <location evidence="1 9">Cytoplasm</location>
    </subcellularLocation>
</comment>
<dbReference type="HAMAP" id="MF_00021">
    <property type="entry name" value="ThiI"/>
    <property type="match status" value="1"/>
</dbReference>
<comment type="pathway">
    <text evidence="9">Cofactor biosynthesis; thiamine diphosphate biosynthesis.</text>
</comment>
<evidence type="ECO:0000256" key="2">
    <source>
        <dbReference type="ARBA" id="ARBA00022490"/>
    </source>
</evidence>
<sequence>MKYLLKYSPEITIKSRPVRSRFVKQLSRNLTALLKKVDEKISVVSKRDYLEVNTPQDSEESCRLVEAILTSTPGVASVASTFHMSLDSLENVLSHALNLFTERLRGKTFAVRCKRAGKHSFTSMDVERVIGAGLNQQTEAAGVNLTKPDVTVRLEIREQDVFIVDELMKGLGGFPLGTQDGVLSLISGGFDSAVSSYLSIRRGLLTHYCFFNLGGHEHEIAVKEVALYLWMRYGASHRVKFISVPFEAVVSEIISKVDNSQMGVVLKRMMLRVASRLAADLNIDALVTGEAVAQVSSQTLTNLAVIDGVSETLVLRPLIMSEKQDIIDLAKKIGTEEFSAVIPEYCGVISVRPTTKARLHRIEREEERFDFSILEAAITETISSRIDQLLDSEKKASIELLEVESVPEQAIVIDIRHPDEEERSPLILPASEIKKIPFFKLNTAFESTSLEKDAQYLLYCDKGMMSRLHASYLVDKGFLNVGVYRPG</sequence>
<dbReference type="GO" id="GO:0004810">
    <property type="term" value="F:CCA tRNA nucleotidyltransferase activity"/>
    <property type="evidence" value="ECO:0007669"/>
    <property type="project" value="InterPro"/>
</dbReference>
<dbReference type="InterPro" id="IPR049962">
    <property type="entry name" value="THUMP_ThiI"/>
</dbReference>
<dbReference type="InterPro" id="IPR054173">
    <property type="entry name" value="ThiI_fer"/>
</dbReference>
<dbReference type="SUPFAM" id="SSF52402">
    <property type="entry name" value="Adenine nucleotide alpha hydrolases-like"/>
    <property type="match status" value="1"/>
</dbReference>
<dbReference type="Gene3D" id="3.30.2130.30">
    <property type="match status" value="1"/>
</dbReference>
<dbReference type="PANTHER" id="PTHR43209:SF1">
    <property type="entry name" value="TRNA SULFURTRANSFERASE"/>
    <property type="match status" value="1"/>
</dbReference>
<evidence type="ECO:0000313" key="12">
    <source>
        <dbReference type="Proteomes" id="UP000228987"/>
    </source>
</evidence>
<keyword evidence="8 9" id="KW-0784">Thiamine biosynthesis</keyword>
<dbReference type="InterPro" id="IPR026340">
    <property type="entry name" value="THII_Thiazole_biosynth_dom"/>
</dbReference>
<evidence type="ECO:0000256" key="1">
    <source>
        <dbReference type="ARBA" id="ARBA00004496"/>
    </source>
</evidence>